<keyword evidence="1" id="KW-0812">Transmembrane</keyword>
<sequence length="61" mass="7320">MDFDCRPLVGKGKRRDRRFWSILIDFWSKIWVCFGRGCLVFFFIRGTGASLCEYTMQRCDK</sequence>
<dbReference type="Proteomes" id="UP000238479">
    <property type="component" value="Chromosome 1"/>
</dbReference>
<evidence type="ECO:0000256" key="1">
    <source>
        <dbReference type="SAM" id="Phobius"/>
    </source>
</evidence>
<organism evidence="2 3">
    <name type="scientific">Rosa chinensis</name>
    <name type="common">China rose</name>
    <dbReference type="NCBI Taxonomy" id="74649"/>
    <lineage>
        <taxon>Eukaryota</taxon>
        <taxon>Viridiplantae</taxon>
        <taxon>Streptophyta</taxon>
        <taxon>Embryophyta</taxon>
        <taxon>Tracheophyta</taxon>
        <taxon>Spermatophyta</taxon>
        <taxon>Magnoliopsida</taxon>
        <taxon>eudicotyledons</taxon>
        <taxon>Gunneridae</taxon>
        <taxon>Pentapetalae</taxon>
        <taxon>rosids</taxon>
        <taxon>fabids</taxon>
        <taxon>Rosales</taxon>
        <taxon>Rosaceae</taxon>
        <taxon>Rosoideae</taxon>
        <taxon>Rosoideae incertae sedis</taxon>
        <taxon>Rosa</taxon>
    </lineage>
</organism>
<dbReference type="EMBL" id="PDCK01000039">
    <property type="protein sequence ID" value="PRQ58355.1"/>
    <property type="molecule type" value="Genomic_DNA"/>
</dbReference>
<dbReference type="AlphaFoldDB" id="A0A2P6SI38"/>
<proteinExistence type="predicted"/>
<evidence type="ECO:0000313" key="2">
    <source>
        <dbReference type="EMBL" id="PRQ58355.1"/>
    </source>
</evidence>
<gene>
    <name evidence="2" type="ORF">RchiOBHm_Chr1g0358381</name>
</gene>
<keyword evidence="1" id="KW-0472">Membrane</keyword>
<reference evidence="2 3" key="1">
    <citation type="journal article" date="2018" name="Nat. Genet.">
        <title>The Rosa genome provides new insights in the design of modern roses.</title>
        <authorList>
            <person name="Bendahmane M."/>
        </authorList>
    </citation>
    <scope>NUCLEOTIDE SEQUENCE [LARGE SCALE GENOMIC DNA]</scope>
    <source>
        <strain evidence="3">cv. Old Blush</strain>
    </source>
</reference>
<accession>A0A2P6SI38</accession>
<dbReference type="Gramene" id="PRQ58355">
    <property type="protein sequence ID" value="PRQ58355"/>
    <property type="gene ID" value="RchiOBHm_Chr1g0358381"/>
</dbReference>
<keyword evidence="3" id="KW-1185">Reference proteome</keyword>
<feature type="transmembrane region" description="Helical" evidence="1">
    <location>
        <begin position="20"/>
        <end position="44"/>
    </location>
</feature>
<keyword evidence="1" id="KW-1133">Transmembrane helix</keyword>
<comment type="caution">
    <text evidence="2">The sequence shown here is derived from an EMBL/GenBank/DDBJ whole genome shotgun (WGS) entry which is preliminary data.</text>
</comment>
<protein>
    <submittedName>
        <fullName evidence="2">Uncharacterized protein</fullName>
    </submittedName>
</protein>
<name>A0A2P6SI38_ROSCH</name>
<evidence type="ECO:0000313" key="3">
    <source>
        <dbReference type="Proteomes" id="UP000238479"/>
    </source>
</evidence>